<dbReference type="PANTHER" id="PTHR36203">
    <property type="entry name" value="ASCORBATE-SPECIFIC PTS SYSTEM EIIA COMPONENT"/>
    <property type="match status" value="1"/>
</dbReference>
<keyword evidence="3" id="KW-0963">Cytoplasm</keyword>
<dbReference type="EMBL" id="MLOK01000062">
    <property type="protein sequence ID" value="OIM20343.1"/>
    <property type="molecule type" value="Genomic_DNA"/>
</dbReference>
<dbReference type="GO" id="GO:0016301">
    <property type="term" value="F:kinase activity"/>
    <property type="evidence" value="ECO:0007669"/>
    <property type="project" value="UniProtKB-KW"/>
</dbReference>
<evidence type="ECO:0000259" key="13">
    <source>
        <dbReference type="PROSITE" id="PS51372"/>
    </source>
</evidence>
<comment type="subcellular location">
    <subcellularLocation>
        <location evidence="1">Cytoplasm</location>
    </subcellularLocation>
</comment>
<organism evidence="14 15">
    <name type="scientific">Oenococcus oeni</name>
    <name type="common">Leuconostoc oenos</name>
    <dbReference type="NCBI Taxonomy" id="1247"/>
    <lineage>
        <taxon>Bacteria</taxon>
        <taxon>Bacillati</taxon>
        <taxon>Bacillota</taxon>
        <taxon>Bacilli</taxon>
        <taxon>Lactobacillales</taxon>
        <taxon>Lactobacillaceae</taxon>
        <taxon>Oenococcus</taxon>
    </lineage>
</organism>
<name>A0A6N4A4V3_OENOE</name>
<dbReference type="Pfam" id="PF00359">
    <property type="entry name" value="PTS_EIIA_2"/>
    <property type="match status" value="1"/>
</dbReference>
<dbReference type="SUPFAM" id="SSF55804">
    <property type="entry name" value="Phoshotransferase/anion transport protein"/>
    <property type="match status" value="1"/>
</dbReference>
<protein>
    <recommendedName>
        <fullName evidence="9">Ascorbate-specific PTS system EIIA component</fullName>
    </recommendedName>
    <alternativeName>
        <fullName evidence="10">Ascorbate-specific phosphotransferase enzyme IIA component</fullName>
    </alternativeName>
</protein>
<dbReference type="PROSITE" id="PS51099">
    <property type="entry name" value="PTS_EIIB_TYPE_2"/>
    <property type="match status" value="1"/>
</dbReference>
<dbReference type="GO" id="GO:0006355">
    <property type="term" value="P:regulation of DNA-templated transcription"/>
    <property type="evidence" value="ECO:0007669"/>
    <property type="project" value="InterPro"/>
</dbReference>
<comment type="caution">
    <text evidence="14">The sequence shown here is derived from an EMBL/GenBank/DDBJ whole genome shotgun (WGS) entry which is preliminary data.</text>
</comment>
<evidence type="ECO:0000256" key="1">
    <source>
        <dbReference type="ARBA" id="ARBA00004496"/>
    </source>
</evidence>
<feature type="domain" description="PTS EIIB type-2" evidence="12">
    <location>
        <begin position="404"/>
        <end position="491"/>
    </location>
</feature>
<proteinExistence type="predicted"/>
<dbReference type="Gene3D" id="3.40.930.10">
    <property type="entry name" value="Mannitol-specific EII, Chain A"/>
    <property type="match status" value="1"/>
</dbReference>
<dbReference type="CDD" id="cd05568">
    <property type="entry name" value="PTS_IIB_bgl_like"/>
    <property type="match status" value="1"/>
</dbReference>
<evidence type="ECO:0000313" key="14">
    <source>
        <dbReference type="EMBL" id="OIM20343.1"/>
    </source>
</evidence>
<dbReference type="PROSITE" id="PS51094">
    <property type="entry name" value="PTS_EIIA_TYPE_2"/>
    <property type="match status" value="1"/>
</dbReference>
<keyword evidence="4" id="KW-0597">Phosphoprotein</keyword>
<evidence type="ECO:0000256" key="8">
    <source>
        <dbReference type="ARBA" id="ARBA00037387"/>
    </source>
</evidence>
<dbReference type="SUPFAM" id="SSF63520">
    <property type="entry name" value="PTS-regulatory domain, PRD"/>
    <property type="match status" value="1"/>
</dbReference>
<dbReference type="GO" id="GO:0009401">
    <property type="term" value="P:phosphoenolpyruvate-dependent sugar phosphotransferase system"/>
    <property type="evidence" value="ECO:0007669"/>
    <property type="project" value="UniProtKB-KW"/>
</dbReference>
<evidence type="ECO:0000256" key="7">
    <source>
        <dbReference type="ARBA" id="ARBA00022777"/>
    </source>
</evidence>
<dbReference type="AlphaFoldDB" id="A0A6N4A4V3"/>
<dbReference type="GO" id="GO:0008982">
    <property type="term" value="F:protein-N(PI)-phosphohistidine-sugar phosphotransferase activity"/>
    <property type="evidence" value="ECO:0007669"/>
    <property type="project" value="InterPro"/>
</dbReference>
<sequence length="693" mass="79424">MKLSQGGILLNDRDIAILTEIIKHPNLRSKELEEKFKLTKRQLSYSIMQINKELENSNLPRLQRTPLGTISATAEIANYLVDDKEHPQQKYIYHTEQQRSMIIVLYVLTSDGPLSLINIYHLLKVSQATAAKDMRNVKRFLNERHLKLKNSWQNGYWIEGNELNQRSLINEAISNLEKYADSYQIINDLTSISIDEVIHFVRQMEHRVGISYSDNAFNYLVYSLVMNIARNESSKVQDTKYFFNQISDTKEFKVISQLINSDWIRSQSDIEWISILFLSANTIRGEFSFSDYAILKAITKMVSAFEQKTLVKIQNHEEFEKRLLAHLRPAVYRVKYGLHLKDVDVSQISIAGSQYEFLASSIRKIISPLEKIAGKKFPEEEIKLIVFYFGGDLENAKSLSTIKPKAAVVCTNGVIVSKLMFQNLVHLFPEITFLSATSVRDFEAFSSDYDLVFTTVPLRTKAKQYIIRPISPSEDAMKLRYRVLSDFGLKNMELALDQITQIVRRHTKSVDVLGLKSDLKHWLSTEQSTTNIQKEVPNLSAYLSPQFIRLIDKKTYWQEALCTATEPLIHSGIVNQDYLDTIVKNTASRNNYSFLGSRIAIPHTTSDHGILQDGFGFTVFKQAVKFPTGQNINIIVPIAIYNTKEHLRAIEQLTSIASDDKLISTIISASDTESIYRFIKSKEKETKIDANRL</sequence>
<evidence type="ECO:0000256" key="9">
    <source>
        <dbReference type="ARBA" id="ARBA00041175"/>
    </source>
</evidence>
<feature type="domain" description="PRD" evidence="13">
    <location>
        <begin position="289"/>
        <end position="399"/>
    </location>
</feature>
<keyword evidence="7" id="KW-0418">Kinase</keyword>
<evidence type="ECO:0000259" key="12">
    <source>
        <dbReference type="PROSITE" id="PS51099"/>
    </source>
</evidence>
<dbReference type="PANTHER" id="PTHR36203:SF1">
    <property type="entry name" value="ASCORBATE-SPECIFIC PTS SYSTEM EIIA COMPONENT"/>
    <property type="match status" value="1"/>
</dbReference>
<dbReference type="Proteomes" id="UP000181728">
    <property type="component" value="Unassembled WGS sequence"/>
</dbReference>
<keyword evidence="2" id="KW-0813">Transport</keyword>
<dbReference type="Gene3D" id="1.10.1790.10">
    <property type="entry name" value="PRD domain"/>
    <property type="match status" value="1"/>
</dbReference>
<dbReference type="InterPro" id="IPR016152">
    <property type="entry name" value="PTrfase/Anion_transptr"/>
</dbReference>
<evidence type="ECO:0000256" key="3">
    <source>
        <dbReference type="ARBA" id="ARBA00022490"/>
    </source>
</evidence>
<gene>
    <name evidence="14" type="ORF">ATX59_09405</name>
</gene>
<keyword evidence="6" id="KW-0598">Phosphotransferase system</keyword>
<evidence type="ECO:0000256" key="10">
    <source>
        <dbReference type="ARBA" id="ARBA00042072"/>
    </source>
</evidence>
<keyword evidence="5" id="KW-0808">Transferase</keyword>
<feature type="domain" description="PTS EIIA type-2" evidence="11">
    <location>
        <begin position="541"/>
        <end position="682"/>
    </location>
</feature>
<dbReference type="InterPro" id="IPR013011">
    <property type="entry name" value="PTS_EIIB_2"/>
</dbReference>
<evidence type="ECO:0000256" key="5">
    <source>
        <dbReference type="ARBA" id="ARBA00022679"/>
    </source>
</evidence>
<accession>A0A6N4A4V3</accession>
<dbReference type="Pfam" id="PF00874">
    <property type="entry name" value="PRD"/>
    <property type="match status" value="1"/>
</dbReference>
<dbReference type="PROSITE" id="PS51372">
    <property type="entry name" value="PRD_2"/>
    <property type="match status" value="1"/>
</dbReference>
<dbReference type="InterPro" id="IPR002178">
    <property type="entry name" value="PTS_EIIA_type-2_dom"/>
</dbReference>
<dbReference type="InterPro" id="IPR036634">
    <property type="entry name" value="PRD_sf"/>
</dbReference>
<dbReference type="InterPro" id="IPR011608">
    <property type="entry name" value="PRD"/>
</dbReference>
<reference evidence="14 15" key="1">
    <citation type="journal article" date="2016" name="BMC Genomics">
        <title>Consensus pan-genome assembly of the specialised wine bacterium Oenococcus oeni.</title>
        <authorList>
            <person name="Sternes P.R."/>
            <person name="Borneman A.R."/>
        </authorList>
    </citation>
    <scope>NUCLEOTIDE SEQUENCE [LARGE SCALE GENOMIC DNA]</scope>
    <source>
        <strain evidence="14 15">AWRIB661</strain>
    </source>
</reference>
<evidence type="ECO:0000259" key="11">
    <source>
        <dbReference type="PROSITE" id="PS51094"/>
    </source>
</evidence>
<dbReference type="InterPro" id="IPR051351">
    <property type="entry name" value="Ascorbate-PTS_EIIA_comp"/>
</dbReference>
<evidence type="ECO:0000256" key="4">
    <source>
        <dbReference type="ARBA" id="ARBA00022553"/>
    </source>
</evidence>
<evidence type="ECO:0000313" key="15">
    <source>
        <dbReference type="Proteomes" id="UP000181728"/>
    </source>
</evidence>
<dbReference type="GO" id="GO:0005737">
    <property type="term" value="C:cytoplasm"/>
    <property type="evidence" value="ECO:0007669"/>
    <property type="project" value="UniProtKB-SubCell"/>
</dbReference>
<evidence type="ECO:0000256" key="6">
    <source>
        <dbReference type="ARBA" id="ARBA00022683"/>
    </source>
</evidence>
<comment type="function">
    <text evidence="8">The phosphoenolpyruvate-dependent sugar phosphotransferase system (sugar PTS), a major carbohydrate active transport system, catalyzes the phosphorylation of incoming sugar substrates concomitantly with their translocation across the cell membrane. The enzyme II UlaABC PTS system is involved in ascorbate transport.</text>
</comment>
<evidence type="ECO:0000256" key="2">
    <source>
        <dbReference type="ARBA" id="ARBA00022448"/>
    </source>
</evidence>